<dbReference type="Proteomes" id="UP000295270">
    <property type="component" value="Unassembled WGS sequence"/>
</dbReference>
<evidence type="ECO:0000313" key="2">
    <source>
        <dbReference type="Proteomes" id="UP000295270"/>
    </source>
</evidence>
<proteinExistence type="predicted"/>
<accession>A0ABY2AY71</accession>
<organism evidence="1 2">
    <name type="scientific">Flavobacterium circumlabens</name>
    <dbReference type="NCBI Taxonomy" id="2133765"/>
    <lineage>
        <taxon>Bacteria</taxon>
        <taxon>Pseudomonadati</taxon>
        <taxon>Bacteroidota</taxon>
        <taxon>Flavobacteriia</taxon>
        <taxon>Flavobacteriales</taxon>
        <taxon>Flavobacteriaceae</taxon>
        <taxon>Flavobacterium</taxon>
    </lineage>
</organism>
<evidence type="ECO:0000313" key="1">
    <source>
        <dbReference type="EMBL" id="TCN57371.1"/>
    </source>
</evidence>
<dbReference type="EMBL" id="SLWA01000004">
    <property type="protein sequence ID" value="TCN57371.1"/>
    <property type="molecule type" value="Genomic_DNA"/>
</dbReference>
<reference evidence="1 2" key="1">
    <citation type="journal article" date="2015" name="Stand. Genomic Sci.">
        <title>Genomic Encyclopedia of Bacterial and Archaeal Type Strains, Phase III: the genomes of soil and plant-associated and newly described type strains.</title>
        <authorList>
            <person name="Whitman W.B."/>
            <person name="Woyke T."/>
            <person name="Klenk H.P."/>
            <person name="Zhou Y."/>
            <person name="Lilburn T.G."/>
            <person name="Beck B.J."/>
            <person name="De Vos P."/>
            <person name="Vandamme P."/>
            <person name="Eisen J.A."/>
            <person name="Garrity G."/>
            <person name="Hugenholtz P."/>
            <person name="Kyrpides N.C."/>
        </authorList>
    </citation>
    <scope>NUCLEOTIDE SEQUENCE [LARGE SCALE GENOMIC DNA]</scope>
    <source>
        <strain evidence="1 2">P5626</strain>
    </source>
</reference>
<comment type="caution">
    <text evidence="1">The sequence shown here is derived from an EMBL/GenBank/DDBJ whole genome shotgun (WGS) entry which is preliminary data.</text>
</comment>
<dbReference type="InterPro" id="IPR058148">
    <property type="entry name" value="M949_RS01915-like_dom"/>
</dbReference>
<name>A0ABY2AY71_9FLAO</name>
<evidence type="ECO:0008006" key="3">
    <source>
        <dbReference type="Google" id="ProtNLM"/>
    </source>
</evidence>
<protein>
    <recommendedName>
        <fullName evidence="3">VCBS repeat-containing protein</fullName>
    </recommendedName>
</protein>
<gene>
    <name evidence="1" type="ORF">EV142_10427</name>
</gene>
<dbReference type="NCBIfam" id="NF046077">
    <property type="entry name" value="LPS_M949_RS01915"/>
    <property type="match status" value="1"/>
</dbReference>
<sequence length="231" mass="27036">MAFKKYKYASISIPFEYLWSVNKTIPFMKNYILIVFLAFSTFTFSQKTDSFILDKEQIIQRELNGLSDFPIYRAYEFQDKSGVCELVLFENRKVISKKDTLNTKIQAICAMNDHGGFRERWAINDLVDAGETNIWFWTKYCSAKDLDGDGYTDPVIVYGTRDENEYIKRVKIITVYKDKKYAIRAVESDLDYGRSFKKDANWKLLPQKIQVSITKLVEKIRKEQGLLLKDG</sequence>
<keyword evidence="2" id="KW-1185">Reference proteome</keyword>